<dbReference type="OrthoDB" id="9759366at2"/>
<keyword evidence="6" id="KW-0511">Multifunctional enzyme</keyword>
<evidence type="ECO:0000256" key="1">
    <source>
        <dbReference type="ARBA" id="ARBA00022679"/>
    </source>
</evidence>
<evidence type="ECO:0000313" key="10">
    <source>
        <dbReference type="Proteomes" id="UP000184440"/>
    </source>
</evidence>
<dbReference type="InterPro" id="IPR023057">
    <property type="entry name" value="GlnE"/>
</dbReference>
<dbReference type="PANTHER" id="PTHR30621">
    <property type="entry name" value="GLUTAMINE SYNTHETASE ADENYLYLTRANSFERASE"/>
    <property type="match status" value="1"/>
</dbReference>
<dbReference type="Gene3D" id="3.30.460.10">
    <property type="entry name" value="Beta Polymerase, domain 2"/>
    <property type="match status" value="2"/>
</dbReference>
<dbReference type="InterPro" id="IPR043519">
    <property type="entry name" value="NT_sf"/>
</dbReference>
<keyword evidence="10" id="KW-1185">Reference proteome</keyword>
<accession>A0A1M7R8E7</accession>
<dbReference type="SUPFAM" id="SSF81593">
    <property type="entry name" value="Nucleotidyltransferase substrate binding subunit/domain"/>
    <property type="match status" value="2"/>
</dbReference>
<evidence type="ECO:0000259" key="7">
    <source>
        <dbReference type="Pfam" id="PF03710"/>
    </source>
</evidence>
<feature type="domain" description="Glutamate-ammonia ligase adenylyltransferase repeated" evidence="7">
    <location>
        <begin position="167"/>
        <end position="346"/>
    </location>
</feature>
<dbReference type="Proteomes" id="UP000184440">
    <property type="component" value="Unassembled WGS sequence"/>
</dbReference>
<feature type="domain" description="Glutamate-ammonia ligase adenylyltransferase repeated" evidence="7">
    <location>
        <begin position="628"/>
        <end position="863"/>
    </location>
</feature>
<gene>
    <name evidence="9" type="ORF">SAMN05443668_108204</name>
</gene>
<keyword evidence="9" id="KW-0436">Ligase</keyword>
<dbReference type="STRING" id="134849.SAMN05443668_108204"/>
<dbReference type="Gene3D" id="1.20.120.330">
    <property type="entry name" value="Nucleotidyltransferases domain 2"/>
    <property type="match status" value="2"/>
</dbReference>
<evidence type="ECO:0000256" key="3">
    <source>
        <dbReference type="ARBA" id="ARBA00022741"/>
    </source>
</evidence>
<name>A0A1M7R8E7_9ACTN</name>
<evidence type="ECO:0000256" key="5">
    <source>
        <dbReference type="ARBA" id="ARBA00022842"/>
    </source>
</evidence>
<feature type="domain" description="PII-uridylyltransferase/Glutamine-synthetase adenylyltransferase" evidence="8">
    <location>
        <begin position="906"/>
        <end position="1029"/>
    </location>
</feature>
<sequence>MTRPQPVGTSRLARLGFVNPGRAAELLGPDGLGWWSPETSTPAGPDGEVLITELAAAADPDLAVLTLHRLNAGQKDPTTLTEALRTDVGLRHRLVGILGASAALGDHLCAFPDEWRALVTGVWEPSPPSPELLREILLDAVGAPTDAGETWGSGGVKARGAGPEIVADLRLAYRRCLLRTVARDLSDAGPNGRSDVAMIATELADLAEATVRAALAVAAAALPDDAPAVRLGVIGMGKCGGRELNYVSDVDVVFVAEPGAPGEDFPATENPGPALRTATTLAGTMIRICRDVAWQVDAALRPEGKDGPLVRTLASHAAYYKQWARTWEFQALIKARPIAGDLDLGMAWMAEVTPLVWGTTTGSSRREGAAGREGAVAEIRAMRQRVEQSLPVKEAPREIKLGPGGLRDIEFAVQLLQLVHGRGDATLRSGNTLDALRALIDGGYVGRLDGEALDSSYRFLRTVEHRLQLQRLRRTHRLPTDHDELRWLAATLGHRGGGDPVEGFSAEWARHAREVRRLHEKLFYRPLLEAVATVSNEDLRMLPASAQARLEALGFSDPAGALRHVQALTQGVSRRAHIQRALLPAMLGLFADAPDPDAGLLAYRQVSDRLGATPWFLRLVRDEGLVAERLPTLLGTSAYVADLLTHDPEGLRLLADDAELVPRSRDVLHGALRAAAGRHSEAESSVVAARALRRRELLRTAFADLLGFDDVSAVGRALTDVTDAVLVAALSVAERVVAENRGGRLPMRMAIIGMGRLGGAEMSYSSDADVMFVHEPLDGATEQEATVAARAVAEELRRLLSSPAPDPPLGIDANLRPEGRQGPLVRSMGSYSEYYRRWSKPWEWQALLRARPVAGDEDLGRRFIELIDPLRYPAEGLDASAITEIRRIKARVDVERLPRGADPATHTKLGRGGLADVEWTVQLLQLRSGAKVPGLQTTQTIAALEAARDADLITAADHDALVAAWEMAAEVRNALMLVRGRPSDQLPRHGSELHGVARALGRPADADTGEFLDDYLRTMRHGRQAVERVFYA</sequence>
<dbReference type="Pfam" id="PF08335">
    <property type="entry name" value="GlnD_UR_UTase"/>
    <property type="match status" value="2"/>
</dbReference>
<feature type="domain" description="PII-uridylyltransferase/Glutamine-synthetase adenylyltransferase" evidence="8">
    <location>
        <begin position="381"/>
        <end position="523"/>
    </location>
</feature>
<dbReference type="AlphaFoldDB" id="A0A1M7R8E7"/>
<dbReference type="GO" id="GO:0008882">
    <property type="term" value="F:[glutamate-ammonia-ligase] adenylyltransferase activity"/>
    <property type="evidence" value="ECO:0007669"/>
    <property type="project" value="InterPro"/>
</dbReference>
<dbReference type="InterPro" id="IPR013546">
    <property type="entry name" value="PII_UdlTrfase/GS_AdlTrfase"/>
</dbReference>
<keyword evidence="1 9" id="KW-0808">Transferase</keyword>
<keyword evidence="5" id="KW-0460">Magnesium</keyword>
<reference evidence="9 10" key="1">
    <citation type="submission" date="2016-11" db="EMBL/GenBank/DDBJ databases">
        <authorList>
            <person name="Jaros S."/>
            <person name="Januszkiewicz K."/>
            <person name="Wedrychowicz H."/>
        </authorList>
    </citation>
    <scope>NUCLEOTIDE SEQUENCE [LARGE SCALE GENOMIC DNA]</scope>
    <source>
        <strain evidence="9 10">DSM 46144</strain>
    </source>
</reference>
<organism evidence="9 10">
    <name type="scientific">Cryptosporangium aurantiacum</name>
    <dbReference type="NCBI Taxonomy" id="134849"/>
    <lineage>
        <taxon>Bacteria</taxon>
        <taxon>Bacillati</taxon>
        <taxon>Actinomycetota</taxon>
        <taxon>Actinomycetes</taxon>
        <taxon>Cryptosporangiales</taxon>
        <taxon>Cryptosporangiaceae</taxon>
        <taxon>Cryptosporangium</taxon>
    </lineage>
</organism>
<dbReference type="InterPro" id="IPR005190">
    <property type="entry name" value="GlnE_rpt_dom"/>
</dbReference>
<evidence type="ECO:0000256" key="4">
    <source>
        <dbReference type="ARBA" id="ARBA00022840"/>
    </source>
</evidence>
<dbReference type="Pfam" id="PF03710">
    <property type="entry name" value="GlnE"/>
    <property type="match status" value="2"/>
</dbReference>
<proteinExistence type="predicted"/>
<dbReference type="GO" id="GO:0005524">
    <property type="term" value="F:ATP binding"/>
    <property type="evidence" value="ECO:0007669"/>
    <property type="project" value="UniProtKB-KW"/>
</dbReference>
<dbReference type="GO" id="GO:0016874">
    <property type="term" value="F:ligase activity"/>
    <property type="evidence" value="ECO:0007669"/>
    <property type="project" value="UniProtKB-KW"/>
</dbReference>
<evidence type="ECO:0000256" key="6">
    <source>
        <dbReference type="ARBA" id="ARBA00023268"/>
    </source>
</evidence>
<dbReference type="PANTHER" id="PTHR30621:SF0">
    <property type="entry name" value="BIFUNCTIONAL GLUTAMINE SYNTHETASE ADENYLYLTRANSFERASE_ADENYLYL-REMOVING ENZYME"/>
    <property type="match status" value="1"/>
</dbReference>
<protein>
    <submittedName>
        <fullName evidence="9">Glutamate-ammonia-ligase adenylyltransferase</fullName>
    </submittedName>
</protein>
<keyword evidence="3" id="KW-0547">Nucleotide-binding</keyword>
<dbReference type="CDD" id="cd05401">
    <property type="entry name" value="NT_GlnE_GlnD_like"/>
    <property type="match status" value="2"/>
</dbReference>
<keyword evidence="4" id="KW-0067">ATP-binding</keyword>
<keyword evidence="2 9" id="KW-0548">Nucleotidyltransferase</keyword>
<dbReference type="NCBIfam" id="NF010707">
    <property type="entry name" value="PRK14109.1"/>
    <property type="match status" value="1"/>
</dbReference>
<dbReference type="GO" id="GO:0005829">
    <property type="term" value="C:cytosol"/>
    <property type="evidence" value="ECO:0007669"/>
    <property type="project" value="TreeGrafter"/>
</dbReference>
<dbReference type="GO" id="GO:0000820">
    <property type="term" value="P:regulation of glutamine family amino acid metabolic process"/>
    <property type="evidence" value="ECO:0007669"/>
    <property type="project" value="TreeGrafter"/>
</dbReference>
<evidence type="ECO:0000313" key="9">
    <source>
        <dbReference type="EMBL" id="SHN42420.1"/>
    </source>
</evidence>
<dbReference type="SUPFAM" id="SSF81301">
    <property type="entry name" value="Nucleotidyltransferase"/>
    <property type="match status" value="2"/>
</dbReference>
<dbReference type="EMBL" id="FRCS01000008">
    <property type="protein sequence ID" value="SHN42420.1"/>
    <property type="molecule type" value="Genomic_DNA"/>
</dbReference>
<dbReference type="RefSeq" id="WP_073260445.1">
    <property type="nucleotide sequence ID" value="NZ_FRCS01000008.1"/>
</dbReference>
<evidence type="ECO:0000256" key="2">
    <source>
        <dbReference type="ARBA" id="ARBA00022695"/>
    </source>
</evidence>
<evidence type="ECO:0000259" key="8">
    <source>
        <dbReference type="Pfam" id="PF08335"/>
    </source>
</evidence>